<feature type="compositionally biased region" description="Low complexity" evidence="1">
    <location>
        <begin position="54"/>
        <end position="79"/>
    </location>
</feature>
<dbReference type="Proteomes" id="UP001420932">
    <property type="component" value="Unassembled WGS sequence"/>
</dbReference>
<comment type="caution">
    <text evidence="2">The sequence shown here is derived from an EMBL/GenBank/DDBJ whole genome shotgun (WGS) entry which is preliminary data.</text>
</comment>
<sequence>MATTSCSTYSSSIDSSSSSSRRDRRLRLKNRDSIKIRKKRESRSKRRRRHRNGGHTSSSSSSDYRFFSSTDSSSSSSRPPSSPKEQGLDQDPQEEGVAIEAQKKASQRRPRLFFLFVRLQEKTPKTDETERTTKDASVDTKQQSFESPKNWPLEFRKQQKDIIALAPKTLISQGSICGGKSGDLILTVFQHEGTSSRKGNVGSTNAEDVSREGDISTISQIGVKVS</sequence>
<keyword evidence="3" id="KW-1185">Reference proteome</keyword>
<feature type="region of interest" description="Disordered" evidence="1">
    <location>
        <begin position="124"/>
        <end position="147"/>
    </location>
</feature>
<feature type="region of interest" description="Disordered" evidence="1">
    <location>
        <begin position="194"/>
        <end position="213"/>
    </location>
</feature>
<dbReference type="EMBL" id="JBBNAF010000002">
    <property type="protein sequence ID" value="KAK9162562.1"/>
    <property type="molecule type" value="Genomic_DNA"/>
</dbReference>
<feature type="compositionally biased region" description="Basic residues" evidence="1">
    <location>
        <begin position="36"/>
        <end position="53"/>
    </location>
</feature>
<accession>A0AAP0PZV4</accession>
<feature type="compositionally biased region" description="Basic and acidic residues" evidence="1">
    <location>
        <begin position="124"/>
        <end position="138"/>
    </location>
</feature>
<feature type="compositionally biased region" description="Low complexity" evidence="1">
    <location>
        <begin position="1"/>
        <end position="19"/>
    </location>
</feature>
<feature type="compositionally biased region" description="Polar residues" evidence="1">
    <location>
        <begin position="194"/>
        <end position="207"/>
    </location>
</feature>
<evidence type="ECO:0000313" key="3">
    <source>
        <dbReference type="Proteomes" id="UP001420932"/>
    </source>
</evidence>
<proteinExistence type="predicted"/>
<protein>
    <submittedName>
        <fullName evidence="2">Uncharacterized protein</fullName>
    </submittedName>
</protein>
<name>A0AAP0PZV4_9MAGN</name>
<reference evidence="2 3" key="1">
    <citation type="submission" date="2024-01" db="EMBL/GenBank/DDBJ databases">
        <title>Genome assemblies of Stephania.</title>
        <authorList>
            <person name="Yang L."/>
        </authorList>
    </citation>
    <scope>NUCLEOTIDE SEQUENCE [LARGE SCALE GENOMIC DNA]</scope>
    <source>
        <strain evidence="2">YNDBR</strain>
        <tissue evidence="2">Leaf</tissue>
    </source>
</reference>
<organism evidence="2 3">
    <name type="scientific">Stephania yunnanensis</name>
    <dbReference type="NCBI Taxonomy" id="152371"/>
    <lineage>
        <taxon>Eukaryota</taxon>
        <taxon>Viridiplantae</taxon>
        <taxon>Streptophyta</taxon>
        <taxon>Embryophyta</taxon>
        <taxon>Tracheophyta</taxon>
        <taxon>Spermatophyta</taxon>
        <taxon>Magnoliopsida</taxon>
        <taxon>Ranunculales</taxon>
        <taxon>Menispermaceae</taxon>
        <taxon>Menispermoideae</taxon>
        <taxon>Cissampelideae</taxon>
        <taxon>Stephania</taxon>
    </lineage>
</organism>
<dbReference type="AlphaFoldDB" id="A0AAP0PZV4"/>
<feature type="region of interest" description="Disordered" evidence="1">
    <location>
        <begin position="1"/>
        <end position="106"/>
    </location>
</feature>
<evidence type="ECO:0000256" key="1">
    <source>
        <dbReference type="SAM" id="MobiDB-lite"/>
    </source>
</evidence>
<evidence type="ECO:0000313" key="2">
    <source>
        <dbReference type="EMBL" id="KAK9162562.1"/>
    </source>
</evidence>
<gene>
    <name evidence="2" type="ORF">Syun_003464</name>
</gene>